<proteinExistence type="predicted"/>
<evidence type="ECO:0000313" key="2">
    <source>
        <dbReference type="Proteomes" id="UP001153331"/>
    </source>
</evidence>
<comment type="caution">
    <text evidence="1">The sequence shown here is derived from an EMBL/GenBank/DDBJ whole genome shotgun (WGS) entry which is preliminary data.</text>
</comment>
<name>A0ACC2I4X3_9PLEO</name>
<protein>
    <submittedName>
        <fullName evidence="1">Uncharacterized protein</fullName>
    </submittedName>
</protein>
<organism evidence="1 2">
    <name type="scientific">Boeremia exigua</name>
    <dbReference type="NCBI Taxonomy" id="749465"/>
    <lineage>
        <taxon>Eukaryota</taxon>
        <taxon>Fungi</taxon>
        <taxon>Dikarya</taxon>
        <taxon>Ascomycota</taxon>
        <taxon>Pezizomycotina</taxon>
        <taxon>Dothideomycetes</taxon>
        <taxon>Pleosporomycetidae</taxon>
        <taxon>Pleosporales</taxon>
        <taxon>Pleosporineae</taxon>
        <taxon>Didymellaceae</taxon>
        <taxon>Boeremia</taxon>
    </lineage>
</organism>
<dbReference type="EMBL" id="JAPHNI010000504">
    <property type="protein sequence ID" value="KAJ8110387.1"/>
    <property type="molecule type" value="Genomic_DNA"/>
</dbReference>
<reference evidence="1" key="1">
    <citation type="submission" date="2022-11" db="EMBL/GenBank/DDBJ databases">
        <title>Genome Sequence of Boeremia exigua.</title>
        <authorList>
            <person name="Buettner E."/>
        </authorList>
    </citation>
    <scope>NUCLEOTIDE SEQUENCE</scope>
    <source>
        <strain evidence="1">CU02</strain>
    </source>
</reference>
<gene>
    <name evidence="1" type="ORF">OPT61_g6756</name>
</gene>
<evidence type="ECO:0000313" key="1">
    <source>
        <dbReference type="EMBL" id="KAJ8110387.1"/>
    </source>
</evidence>
<dbReference type="Proteomes" id="UP001153331">
    <property type="component" value="Unassembled WGS sequence"/>
</dbReference>
<accession>A0ACC2I4X3</accession>
<sequence length="183" mass="20368">MELPGNAKSEYGQPPSAPNGENGGAVPAVQLTMEPPATMSLAPPTSLLSGRDRILCTYEQATETDRFALEEMTLLQDFEFRTHVNAHIRTNPSRPFRFLDLPTEIRIMVARYVLKGEGDEHLSFRWLIYSSDSRKATFTGLESLTALTRTCKQAHDELSSIVWDINTFNLNQQAMASSANSSD</sequence>
<keyword evidence="2" id="KW-1185">Reference proteome</keyword>